<keyword evidence="3" id="KW-1185">Reference proteome</keyword>
<evidence type="ECO:0000313" key="3">
    <source>
        <dbReference type="Proteomes" id="UP000565724"/>
    </source>
</evidence>
<keyword evidence="1" id="KW-0732">Signal</keyword>
<name>A0A7Y5ZZ03_9CELL</name>
<dbReference type="AlphaFoldDB" id="A0A7Y5ZZ03"/>
<reference evidence="2 3" key="1">
    <citation type="submission" date="2020-05" db="EMBL/GenBank/DDBJ databases">
        <title>Genome Sequencing of Type Strains.</title>
        <authorList>
            <person name="Lemaire J.F."/>
            <person name="Inderbitzin P."/>
            <person name="Gregorio O.A."/>
            <person name="Collins S.B."/>
            <person name="Wespe N."/>
            <person name="Knight-Connoni V."/>
        </authorList>
    </citation>
    <scope>NUCLEOTIDE SEQUENCE [LARGE SCALE GENOMIC DNA]</scope>
    <source>
        <strain evidence="2 3">ATCC 25174</strain>
    </source>
</reference>
<evidence type="ECO:0000313" key="2">
    <source>
        <dbReference type="EMBL" id="NUU16724.1"/>
    </source>
</evidence>
<gene>
    <name evidence="2" type="ORF">HP550_05610</name>
</gene>
<feature type="chain" id="PRO_5030529984" evidence="1">
    <location>
        <begin position="28"/>
        <end position="48"/>
    </location>
</feature>
<dbReference type="EMBL" id="JABMCI010000054">
    <property type="protein sequence ID" value="NUU16724.1"/>
    <property type="molecule type" value="Genomic_DNA"/>
</dbReference>
<dbReference type="RefSeq" id="WP_175346607.1">
    <property type="nucleotide sequence ID" value="NZ_JABMCI010000054.1"/>
</dbReference>
<evidence type="ECO:0000256" key="1">
    <source>
        <dbReference type="SAM" id="SignalP"/>
    </source>
</evidence>
<sequence length="48" mass="4610">MPRPFKTALVVLAVIGSLALAPSPAIADGLGDATNSGGASGCCRTAPN</sequence>
<protein>
    <submittedName>
        <fullName evidence="2">Uncharacterized protein</fullName>
    </submittedName>
</protein>
<feature type="signal peptide" evidence="1">
    <location>
        <begin position="1"/>
        <end position="27"/>
    </location>
</feature>
<dbReference type="Proteomes" id="UP000565724">
    <property type="component" value="Unassembled WGS sequence"/>
</dbReference>
<organism evidence="2 3">
    <name type="scientific">Cellulomonas humilata</name>
    <dbReference type="NCBI Taxonomy" id="144055"/>
    <lineage>
        <taxon>Bacteria</taxon>
        <taxon>Bacillati</taxon>
        <taxon>Actinomycetota</taxon>
        <taxon>Actinomycetes</taxon>
        <taxon>Micrococcales</taxon>
        <taxon>Cellulomonadaceae</taxon>
        <taxon>Cellulomonas</taxon>
    </lineage>
</organism>
<accession>A0A7Y5ZZ03</accession>
<comment type="caution">
    <text evidence="2">The sequence shown here is derived from an EMBL/GenBank/DDBJ whole genome shotgun (WGS) entry which is preliminary data.</text>
</comment>
<proteinExistence type="predicted"/>